<organism evidence="2 3">
    <name type="scientific">Herbaspirillum rhizosphaerae</name>
    <dbReference type="NCBI Taxonomy" id="346179"/>
    <lineage>
        <taxon>Bacteria</taxon>
        <taxon>Pseudomonadati</taxon>
        <taxon>Pseudomonadota</taxon>
        <taxon>Betaproteobacteria</taxon>
        <taxon>Burkholderiales</taxon>
        <taxon>Oxalobacteraceae</taxon>
        <taxon>Herbaspirillum</taxon>
    </lineage>
</organism>
<dbReference type="PANTHER" id="PTHR37844:SF2">
    <property type="entry name" value="SER_THR PROTEIN PHOSPHATASE SUPERFAMILY (AFU_ORTHOLOGUE AFUA_1G14840)"/>
    <property type="match status" value="1"/>
</dbReference>
<dbReference type="EMBL" id="JAQQFR010000001">
    <property type="protein sequence ID" value="MFL9876927.1"/>
    <property type="molecule type" value="Genomic_DNA"/>
</dbReference>
<reference evidence="2 3" key="1">
    <citation type="journal article" date="2024" name="Chem. Sci.">
        <title>Discovery of megapolipeptins by genome mining of a Burkholderiales bacteria collection.</title>
        <authorList>
            <person name="Paulo B.S."/>
            <person name="Recchia M.J.J."/>
            <person name="Lee S."/>
            <person name="Fergusson C.H."/>
            <person name="Romanowski S.B."/>
            <person name="Hernandez A."/>
            <person name="Krull N."/>
            <person name="Liu D.Y."/>
            <person name="Cavanagh H."/>
            <person name="Bos A."/>
            <person name="Gray C.A."/>
            <person name="Murphy B.T."/>
            <person name="Linington R.G."/>
            <person name="Eustaquio A.S."/>
        </authorList>
    </citation>
    <scope>NUCLEOTIDE SEQUENCE [LARGE SCALE GENOMIC DNA]</scope>
    <source>
        <strain evidence="2 3">RL21-008-BIB-B</strain>
    </source>
</reference>
<proteinExistence type="predicted"/>
<evidence type="ECO:0000259" key="1">
    <source>
        <dbReference type="Pfam" id="PF00149"/>
    </source>
</evidence>
<gene>
    <name evidence="2" type="ORF">PQR63_00930</name>
</gene>
<dbReference type="RefSeq" id="WP_408164823.1">
    <property type="nucleotide sequence ID" value="NZ_JAQQFR010000001.1"/>
</dbReference>
<protein>
    <submittedName>
        <fullName evidence="2">Metallophosphoesterase</fullName>
    </submittedName>
</protein>
<dbReference type="Pfam" id="PF00149">
    <property type="entry name" value="Metallophos"/>
    <property type="match status" value="1"/>
</dbReference>
<dbReference type="InterPro" id="IPR029052">
    <property type="entry name" value="Metallo-depent_PP-like"/>
</dbReference>
<keyword evidence="3" id="KW-1185">Reference proteome</keyword>
<feature type="domain" description="Calcineurin-like phosphoesterase" evidence="1">
    <location>
        <begin position="1"/>
        <end position="221"/>
    </location>
</feature>
<dbReference type="InterPro" id="IPR004843">
    <property type="entry name" value="Calcineurin-like_PHP"/>
</dbReference>
<comment type="caution">
    <text evidence="2">The sequence shown here is derived from an EMBL/GenBank/DDBJ whole genome shotgun (WGS) entry which is preliminary data.</text>
</comment>
<evidence type="ECO:0000313" key="3">
    <source>
        <dbReference type="Proteomes" id="UP001629214"/>
    </source>
</evidence>
<name>A0ABW8Z1D5_9BURK</name>
<evidence type="ECO:0000313" key="2">
    <source>
        <dbReference type="EMBL" id="MFL9876927.1"/>
    </source>
</evidence>
<dbReference type="Proteomes" id="UP001629214">
    <property type="component" value="Unassembled WGS sequence"/>
</dbReference>
<dbReference type="PANTHER" id="PTHR37844">
    <property type="entry name" value="SER/THR PROTEIN PHOSPHATASE SUPERFAMILY (AFU_ORTHOLOGUE AFUA_1G14840)"/>
    <property type="match status" value="1"/>
</dbReference>
<dbReference type="SUPFAM" id="SSF56300">
    <property type="entry name" value="Metallo-dependent phosphatases"/>
    <property type="match status" value="1"/>
</dbReference>
<accession>A0ABW8Z1D5</accession>
<dbReference type="Gene3D" id="3.60.21.10">
    <property type="match status" value="1"/>
</dbReference>
<sequence length="267" mass="29818">MKIQIASDLHLERMSGFPGYRAVEPTDADVLVIAGDIHNGVAAIDAFADWPVPAIYIHGNHEAYDAQYPVVVEDIRRHADAHGGNVIHLENNARIIGGVRFLGCCLWTDYSLQQEGVEPLTLEAAMEEAGRILYDHRVITMPDGVFLPQHALELHRQSRHWLTQQLAQDFDGPTVVVTHHGVHPQSIHARFAGSPLNPGFISDLTPLLAQADLWIHGHVHNSFDYEVEGCRVITNPRGYALNLRQAQSLAEIEWENPHFNPQLVVEI</sequence>